<gene>
    <name evidence="3" type="ORF">KSF_052680</name>
</gene>
<comment type="caution">
    <text evidence="3">The sequence shown here is derived from an EMBL/GenBank/DDBJ whole genome shotgun (WGS) entry which is preliminary data.</text>
</comment>
<evidence type="ECO:0008006" key="5">
    <source>
        <dbReference type="Google" id="ProtNLM"/>
    </source>
</evidence>
<reference evidence="3" key="1">
    <citation type="submission" date="2020-10" db="EMBL/GenBank/DDBJ databases">
        <title>Taxonomic study of unclassified bacteria belonging to the class Ktedonobacteria.</title>
        <authorList>
            <person name="Yabe S."/>
            <person name="Wang C.M."/>
            <person name="Zheng Y."/>
            <person name="Sakai Y."/>
            <person name="Cavaletti L."/>
            <person name="Monciardini P."/>
            <person name="Donadio S."/>
        </authorList>
    </citation>
    <scope>NUCLEOTIDE SEQUENCE</scope>
    <source>
        <strain evidence="3">ID150040</strain>
    </source>
</reference>
<feature type="compositionally biased region" description="Basic and acidic residues" evidence="1">
    <location>
        <begin position="1"/>
        <end position="15"/>
    </location>
</feature>
<name>A0A8J3IQV8_9CHLR</name>
<accession>A0A8J3IQV8</accession>
<feature type="transmembrane region" description="Helical" evidence="2">
    <location>
        <begin position="113"/>
        <end position="137"/>
    </location>
</feature>
<evidence type="ECO:0000313" key="4">
    <source>
        <dbReference type="Proteomes" id="UP000597444"/>
    </source>
</evidence>
<protein>
    <recommendedName>
        <fullName evidence="5">VCBS repeat-containing protein</fullName>
    </recommendedName>
</protein>
<keyword evidence="2" id="KW-1133">Transmembrane helix</keyword>
<keyword evidence="2" id="KW-0812">Transmembrane</keyword>
<feature type="region of interest" description="Disordered" evidence="1">
    <location>
        <begin position="1"/>
        <end position="108"/>
    </location>
</feature>
<dbReference type="Proteomes" id="UP000597444">
    <property type="component" value="Unassembled WGS sequence"/>
</dbReference>
<keyword evidence="2" id="KW-0472">Membrane</keyword>
<proteinExistence type="predicted"/>
<dbReference type="RefSeq" id="WP_220205911.1">
    <property type="nucleotide sequence ID" value="NZ_BNJK01000001.1"/>
</dbReference>
<sequence length="249" mass="27723">MTQERRRTVLREQKAQHVYNRVPARSHATVAPRTTQEPEASRHRAGHYAGIHPEDTPRTTGSYGVQRQSVPMTNPPLEEEEEELERAYETPRPPSSVRRYQGNKKPAPRRARLPHIMIVGGSIVVGITLALVVPPLWTSGMNQVQYGFPRLSQVEATVGHGTTQAPSTRFLAMNNHGLIEVVEIPTGTPGKDDLHLYLVAQLSGKEADQAPVTISFEDVNGDHKPDMVVTCSDNKFILYNDGHRFKNAL</sequence>
<evidence type="ECO:0000313" key="3">
    <source>
        <dbReference type="EMBL" id="GHO95220.1"/>
    </source>
</evidence>
<dbReference type="AlphaFoldDB" id="A0A8J3IQV8"/>
<organism evidence="3 4">
    <name type="scientific">Reticulibacter mediterranei</name>
    <dbReference type="NCBI Taxonomy" id="2778369"/>
    <lineage>
        <taxon>Bacteria</taxon>
        <taxon>Bacillati</taxon>
        <taxon>Chloroflexota</taxon>
        <taxon>Ktedonobacteria</taxon>
        <taxon>Ktedonobacterales</taxon>
        <taxon>Reticulibacteraceae</taxon>
        <taxon>Reticulibacter</taxon>
    </lineage>
</organism>
<evidence type="ECO:0000256" key="1">
    <source>
        <dbReference type="SAM" id="MobiDB-lite"/>
    </source>
</evidence>
<dbReference type="EMBL" id="BNJK01000001">
    <property type="protein sequence ID" value="GHO95220.1"/>
    <property type="molecule type" value="Genomic_DNA"/>
</dbReference>
<feature type="compositionally biased region" description="Polar residues" evidence="1">
    <location>
        <begin position="58"/>
        <end position="72"/>
    </location>
</feature>
<keyword evidence="4" id="KW-1185">Reference proteome</keyword>
<evidence type="ECO:0000256" key="2">
    <source>
        <dbReference type="SAM" id="Phobius"/>
    </source>
</evidence>